<protein>
    <submittedName>
        <fullName evidence="2">Alpha/beta fold hydrolase</fullName>
    </submittedName>
</protein>
<comment type="caution">
    <text evidence="2">The sequence shown here is derived from an EMBL/GenBank/DDBJ whole genome shotgun (WGS) entry which is preliminary data.</text>
</comment>
<keyword evidence="3" id="KW-1185">Reference proteome</keyword>
<dbReference type="EMBL" id="WMBA01000014">
    <property type="protein sequence ID" value="MTD54725.1"/>
    <property type="molecule type" value="Genomic_DNA"/>
</dbReference>
<sequence>MTVVFIHGVPETPVVWDVVRQRLDVDSEVVHLPGFGIPRPAELDSNEAYASWLVDRLREMPGPLDLVAHDWGAHLTIRAVSAYGINCRSWVADVGEAWHPDYAWHGGAQMIQSPQGRDFLAGMTAPAGSFAGYLRPRGINDASMDRIDHAADKVMTDTMYLLYRDAVPNFYTYNSWGPQMEAARSVPGLIVCPDEDPYASVDLSRQTAGRLDAEFAVLPGKSHYWMHQDPDGAVRLLRDFWQRAKG</sequence>
<dbReference type="InterPro" id="IPR000073">
    <property type="entry name" value="AB_hydrolase_1"/>
</dbReference>
<organism evidence="2 3">
    <name type="scientific">Amycolatopsis pithecellobii</name>
    <dbReference type="NCBI Taxonomy" id="664692"/>
    <lineage>
        <taxon>Bacteria</taxon>
        <taxon>Bacillati</taxon>
        <taxon>Actinomycetota</taxon>
        <taxon>Actinomycetes</taxon>
        <taxon>Pseudonocardiales</taxon>
        <taxon>Pseudonocardiaceae</taxon>
        <taxon>Amycolatopsis</taxon>
    </lineage>
</organism>
<dbReference type="InterPro" id="IPR029058">
    <property type="entry name" value="AB_hydrolase_fold"/>
</dbReference>
<dbReference type="RefSeq" id="WP_154756944.1">
    <property type="nucleotide sequence ID" value="NZ_WMBA01000014.1"/>
</dbReference>
<name>A0A6N7YNZ9_9PSEU</name>
<evidence type="ECO:0000313" key="2">
    <source>
        <dbReference type="EMBL" id="MTD54725.1"/>
    </source>
</evidence>
<evidence type="ECO:0000313" key="3">
    <source>
        <dbReference type="Proteomes" id="UP000440096"/>
    </source>
</evidence>
<dbReference type="GO" id="GO:0016787">
    <property type="term" value="F:hydrolase activity"/>
    <property type="evidence" value="ECO:0007669"/>
    <property type="project" value="UniProtKB-KW"/>
</dbReference>
<keyword evidence="2" id="KW-0378">Hydrolase</keyword>
<dbReference type="Gene3D" id="3.40.50.1820">
    <property type="entry name" value="alpha/beta hydrolase"/>
    <property type="match status" value="1"/>
</dbReference>
<dbReference type="Proteomes" id="UP000440096">
    <property type="component" value="Unassembled WGS sequence"/>
</dbReference>
<gene>
    <name evidence="2" type="ORF">GKO32_12150</name>
</gene>
<dbReference type="SUPFAM" id="SSF53474">
    <property type="entry name" value="alpha/beta-Hydrolases"/>
    <property type="match status" value="1"/>
</dbReference>
<dbReference type="AlphaFoldDB" id="A0A6N7YNZ9"/>
<dbReference type="Pfam" id="PF12697">
    <property type="entry name" value="Abhydrolase_6"/>
    <property type="match status" value="1"/>
</dbReference>
<proteinExistence type="predicted"/>
<evidence type="ECO:0000259" key="1">
    <source>
        <dbReference type="Pfam" id="PF12697"/>
    </source>
</evidence>
<dbReference type="OrthoDB" id="4540226at2"/>
<feature type="domain" description="AB hydrolase-1" evidence="1">
    <location>
        <begin position="3"/>
        <end position="233"/>
    </location>
</feature>
<accession>A0A6N7YNZ9</accession>
<reference evidence="2 3" key="1">
    <citation type="submission" date="2019-11" db="EMBL/GenBank/DDBJ databases">
        <title>Draft genome of Amycolatopsis RM579.</title>
        <authorList>
            <person name="Duangmal K."/>
            <person name="Mingma R."/>
        </authorList>
    </citation>
    <scope>NUCLEOTIDE SEQUENCE [LARGE SCALE GENOMIC DNA]</scope>
    <source>
        <strain evidence="2 3">RM579</strain>
    </source>
</reference>